<dbReference type="InterPro" id="IPR053091">
    <property type="entry name" value="PSII_Assembly/Photoprotect-Rel"/>
</dbReference>
<dbReference type="OrthoDB" id="2019915at2759"/>
<accession>A0A9W7FNL5</accession>
<dbReference type="Proteomes" id="UP001165122">
    <property type="component" value="Unassembled WGS sequence"/>
</dbReference>
<dbReference type="EMBL" id="BRXW01000226">
    <property type="protein sequence ID" value="GMI15233.1"/>
    <property type="molecule type" value="Genomic_DNA"/>
</dbReference>
<reference evidence="4" key="1">
    <citation type="journal article" date="2023" name="Commun. Biol.">
        <title>Genome analysis of Parmales, the sister group of diatoms, reveals the evolutionary specialization of diatoms from phago-mixotrophs to photoautotrophs.</title>
        <authorList>
            <person name="Ban H."/>
            <person name="Sato S."/>
            <person name="Yoshikawa S."/>
            <person name="Yamada K."/>
            <person name="Nakamura Y."/>
            <person name="Ichinomiya M."/>
            <person name="Sato N."/>
            <person name="Blanc-Mathieu R."/>
            <person name="Endo H."/>
            <person name="Kuwata A."/>
            <person name="Ogata H."/>
        </authorList>
    </citation>
    <scope>NUCLEOTIDE SEQUENCE [LARGE SCALE GENOMIC DNA]</scope>
    <source>
        <strain evidence="4">NIES 3700</strain>
    </source>
</reference>
<evidence type="ECO:0008006" key="5">
    <source>
        <dbReference type="Google" id="ProtNLM"/>
    </source>
</evidence>
<keyword evidence="4" id="KW-1185">Reference proteome</keyword>
<dbReference type="PANTHER" id="PTHR37752:SF1">
    <property type="entry name" value="OS02G0610700 PROTEIN"/>
    <property type="match status" value="1"/>
</dbReference>
<dbReference type="SUPFAM" id="SSF103511">
    <property type="entry name" value="Chlorophyll a-b binding protein"/>
    <property type="match status" value="1"/>
</dbReference>
<dbReference type="PANTHER" id="PTHR37752">
    <property type="entry name" value="OS02G0610700 PROTEIN"/>
    <property type="match status" value="1"/>
</dbReference>
<feature type="region of interest" description="Disordered" evidence="1">
    <location>
        <begin position="36"/>
        <end position="72"/>
    </location>
</feature>
<feature type="signal peptide" evidence="2">
    <location>
        <begin position="1"/>
        <end position="20"/>
    </location>
</feature>
<feature type="compositionally biased region" description="Low complexity" evidence="1">
    <location>
        <begin position="51"/>
        <end position="63"/>
    </location>
</feature>
<gene>
    <name evidence="3" type="ORF">TrLO_g9855</name>
</gene>
<evidence type="ECO:0000313" key="4">
    <source>
        <dbReference type="Proteomes" id="UP001165122"/>
    </source>
</evidence>
<keyword evidence="2" id="KW-0732">Signal</keyword>
<organism evidence="3 4">
    <name type="scientific">Triparma laevis f. longispina</name>
    <dbReference type="NCBI Taxonomy" id="1714387"/>
    <lineage>
        <taxon>Eukaryota</taxon>
        <taxon>Sar</taxon>
        <taxon>Stramenopiles</taxon>
        <taxon>Ochrophyta</taxon>
        <taxon>Bolidophyceae</taxon>
        <taxon>Parmales</taxon>
        <taxon>Triparmaceae</taxon>
        <taxon>Triparma</taxon>
    </lineage>
</organism>
<proteinExistence type="predicted"/>
<protein>
    <recommendedName>
        <fullName evidence="5">High light inducible protein</fullName>
    </recommendedName>
</protein>
<sequence length="179" mass="20092">MAHLHFFLAIFFLTIASTSSFTSSVVGVSNPAARHTHSGRAVRRPTFSVPSSARSTSRTFSTALNSEEDSKEETKFDVADGLVDEADRPPNPLKPLTDLQLAEQRKGLSVLEEKWRREREQEEYDNARLLGWTKQAEMYNGRFAMFFLVVGLLTEKWTGVTLPGQIEELLRIAGVIDMS</sequence>
<name>A0A9W7FNL5_9STRA</name>
<dbReference type="AlphaFoldDB" id="A0A9W7FNL5"/>
<feature type="chain" id="PRO_5040900262" description="High light inducible protein" evidence="2">
    <location>
        <begin position="21"/>
        <end position="179"/>
    </location>
</feature>
<evidence type="ECO:0000256" key="2">
    <source>
        <dbReference type="SAM" id="SignalP"/>
    </source>
</evidence>
<comment type="caution">
    <text evidence="3">The sequence shown here is derived from an EMBL/GenBank/DDBJ whole genome shotgun (WGS) entry which is preliminary data.</text>
</comment>
<evidence type="ECO:0000313" key="3">
    <source>
        <dbReference type="EMBL" id="GMI15233.1"/>
    </source>
</evidence>
<evidence type="ECO:0000256" key="1">
    <source>
        <dbReference type="SAM" id="MobiDB-lite"/>
    </source>
</evidence>